<evidence type="ECO:0000256" key="1">
    <source>
        <dbReference type="SAM" id="Phobius"/>
    </source>
</evidence>
<evidence type="ECO:0000313" key="2">
    <source>
        <dbReference type="EMBL" id="AKF04354.1"/>
    </source>
</evidence>
<feature type="transmembrane region" description="Helical" evidence="1">
    <location>
        <begin position="17"/>
        <end position="38"/>
    </location>
</feature>
<organism evidence="2 3">
    <name type="scientific">Sandaracinus amylolyticus</name>
    <dbReference type="NCBI Taxonomy" id="927083"/>
    <lineage>
        <taxon>Bacteria</taxon>
        <taxon>Pseudomonadati</taxon>
        <taxon>Myxococcota</taxon>
        <taxon>Polyangia</taxon>
        <taxon>Polyangiales</taxon>
        <taxon>Sandaracinaceae</taxon>
        <taxon>Sandaracinus</taxon>
    </lineage>
</organism>
<dbReference type="EMBL" id="CP011125">
    <property type="protein sequence ID" value="AKF04354.1"/>
    <property type="molecule type" value="Genomic_DNA"/>
</dbReference>
<proteinExistence type="predicted"/>
<protein>
    <submittedName>
        <fullName evidence="2">Uncharacterized protein</fullName>
    </submittedName>
</protein>
<keyword evidence="1" id="KW-0812">Transmembrane</keyword>
<dbReference type="AlphaFoldDB" id="A0A0F6SE05"/>
<dbReference type="RefSeq" id="WP_053231707.1">
    <property type="nucleotide sequence ID" value="NZ_CP011125.1"/>
</dbReference>
<feature type="transmembrane region" description="Helical" evidence="1">
    <location>
        <begin position="44"/>
        <end position="66"/>
    </location>
</feature>
<accession>A0A0F6SE05</accession>
<gene>
    <name evidence="2" type="ORF">DB32_001503</name>
</gene>
<keyword evidence="1" id="KW-0472">Membrane</keyword>
<evidence type="ECO:0000313" key="3">
    <source>
        <dbReference type="Proteomes" id="UP000034883"/>
    </source>
</evidence>
<keyword evidence="1" id="KW-1133">Transmembrane helix</keyword>
<reference evidence="2 3" key="1">
    <citation type="submission" date="2015-03" db="EMBL/GenBank/DDBJ databases">
        <title>Genome assembly of Sandaracinus amylolyticus DSM 53668.</title>
        <authorList>
            <person name="Sharma G."/>
            <person name="Subramanian S."/>
        </authorList>
    </citation>
    <scope>NUCLEOTIDE SEQUENCE [LARGE SCALE GENOMIC DNA]</scope>
    <source>
        <strain evidence="2 3">DSM 53668</strain>
    </source>
</reference>
<dbReference type="STRING" id="927083.DB32_001503"/>
<dbReference type="KEGG" id="samy:DB32_001503"/>
<dbReference type="Proteomes" id="UP000034883">
    <property type="component" value="Chromosome"/>
</dbReference>
<sequence>MADVTFERAAIRKRGEWTYAVPGALAMFFALAFVLGVFDANVRAMLPEVLALSGVLALACAFLAWLARGRLRSVVQVGRDRAGAFVRIAGEREVRAPLRYRVGWFHEPVSSTVLPVLWVEVRGDDGPAITMRLTMGAIHRPPADWPPGPPISQPTHELGGIVDYARALDAIGATRATSWLDVAR</sequence>
<name>A0A0F6SE05_9BACT</name>
<keyword evidence="3" id="KW-1185">Reference proteome</keyword>